<dbReference type="GO" id="GO:0042392">
    <property type="term" value="F:sphingosine-1-phosphate phosphatase activity"/>
    <property type="evidence" value="ECO:0007669"/>
    <property type="project" value="TreeGrafter"/>
</dbReference>
<dbReference type="SMART" id="SM00014">
    <property type="entry name" value="acidPPc"/>
    <property type="match status" value="1"/>
</dbReference>
<feature type="transmembrane region" description="Helical" evidence="1">
    <location>
        <begin position="27"/>
        <end position="52"/>
    </location>
</feature>
<dbReference type="EMBL" id="MN738808">
    <property type="protein sequence ID" value="QHS84397.1"/>
    <property type="molecule type" value="Genomic_DNA"/>
</dbReference>
<evidence type="ECO:0000256" key="1">
    <source>
        <dbReference type="SAM" id="Phobius"/>
    </source>
</evidence>
<feature type="transmembrane region" description="Helical" evidence="1">
    <location>
        <begin position="58"/>
        <end position="75"/>
    </location>
</feature>
<evidence type="ECO:0000259" key="2">
    <source>
        <dbReference type="SMART" id="SM00014"/>
    </source>
</evidence>
<dbReference type="PANTHER" id="PTHR14969:SF13">
    <property type="entry name" value="AT30094P"/>
    <property type="match status" value="1"/>
</dbReference>
<reference evidence="3" key="1">
    <citation type="journal article" date="2020" name="Nature">
        <title>Giant virus diversity and host interactions through global metagenomics.</title>
        <authorList>
            <person name="Schulz F."/>
            <person name="Roux S."/>
            <person name="Paez-Espino D."/>
            <person name="Jungbluth S."/>
            <person name="Walsh D.A."/>
            <person name="Denef V.J."/>
            <person name="McMahon K.D."/>
            <person name="Konstantinidis K.T."/>
            <person name="Eloe-Fadrosh E.A."/>
            <person name="Kyrpides N.C."/>
            <person name="Woyke T."/>
        </authorList>
    </citation>
    <scope>NUCLEOTIDE SEQUENCE</scope>
    <source>
        <strain evidence="3">GVMAG-S-ERX556022-25</strain>
    </source>
</reference>
<dbReference type="Pfam" id="PF01569">
    <property type="entry name" value="PAP2"/>
    <property type="match status" value="1"/>
</dbReference>
<dbReference type="InterPro" id="IPR000326">
    <property type="entry name" value="PAP2/HPO"/>
</dbReference>
<dbReference type="PANTHER" id="PTHR14969">
    <property type="entry name" value="SPHINGOSINE-1-PHOSPHATE PHOSPHOHYDROLASE"/>
    <property type="match status" value="1"/>
</dbReference>
<dbReference type="Gene3D" id="1.20.144.10">
    <property type="entry name" value="Phosphatidic acid phosphatase type 2/haloperoxidase"/>
    <property type="match status" value="1"/>
</dbReference>
<dbReference type="AlphaFoldDB" id="A0A6C0AWT9"/>
<evidence type="ECO:0000313" key="3">
    <source>
        <dbReference type="EMBL" id="QHS84397.1"/>
    </source>
</evidence>
<dbReference type="CDD" id="cd01610">
    <property type="entry name" value="PAP2_like"/>
    <property type="match status" value="1"/>
</dbReference>
<organism evidence="3">
    <name type="scientific">viral metagenome</name>
    <dbReference type="NCBI Taxonomy" id="1070528"/>
    <lineage>
        <taxon>unclassified sequences</taxon>
        <taxon>metagenomes</taxon>
        <taxon>organismal metagenomes</taxon>
    </lineage>
</organism>
<name>A0A6C0AWT9_9ZZZZ</name>
<keyword evidence="1" id="KW-0472">Membrane</keyword>
<accession>A0A6C0AWT9</accession>
<dbReference type="InterPro" id="IPR036938">
    <property type="entry name" value="PAP2/HPO_sf"/>
</dbReference>
<proteinExistence type="predicted"/>
<feature type="transmembrane region" description="Helical" evidence="1">
    <location>
        <begin position="173"/>
        <end position="194"/>
    </location>
</feature>
<feature type="transmembrane region" description="Helical" evidence="1">
    <location>
        <begin position="148"/>
        <end position="167"/>
    </location>
</feature>
<keyword evidence="1" id="KW-0812">Transmembrane</keyword>
<keyword evidence="1" id="KW-1133">Transmembrane helix</keyword>
<sequence>MLDTIDYTITKGIYDIFNRKYINKIPYFFGLIPYEFYVIPGMYLAILQIAWIGTPNPIQFHLLPHWFAYSIFQFLKKSIKKGRPGCVYKKLGKYIDESHCKHGNENQSFPSGHAGVSFSLATALLMEMNFSDLPHFFEIPITKQITKIIISAIGIMVATMVALHRVSMGYHSFFDVVIGAIIGFSIGFISWITLEYFKKSYNNLCKEKVNDVNNLNNLNNPNDTNDTNDLCKYYKMKREGKEFLYWMDDWKLFGYKFYNNSEFIKKGIGLSRVALTIPIIYLLYKFLTKDVFKLASIKH</sequence>
<dbReference type="SUPFAM" id="SSF48317">
    <property type="entry name" value="Acid phosphatase/Vanadium-dependent haloperoxidase"/>
    <property type="match status" value="1"/>
</dbReference>
<protein>
    <recommendedName>
        <fullName evidence="2">Phosphatidic acid phosphatase type 2/haloperoxidase domain-containing protein</fullName>
    </recommendedName>
</protein>
<feature type="domain" description="Phosphatidic acid phosphatase type 2/haloperoxidase" evidence="2">
    <location>
        <begin position="58"/>
        <end position="191"/>
    </location>
</feature>